<dbReference type="InterPro" id="IPR001611">
    <property type="entry name" value="Leu-rich_rpt"/>
</dbReference>
<name>A0ABN3U5G1_9ACTN</name>
<dbReference type="Pfam" id="PF22733">
    <property type="entry name" value="NNH1"/>
    <property type="match status" value="1"/>
</dbReference>
<dbReference type="InterPro" id="IPR027417">
    <property type="entry name" value="P-loop_NTPase"/>
</dbReference>
<dbReference type="SUPFAM" id="SSF52540">
    <property type="entry name" value="P-loop containing nucleoside triphosphate hydrolases"/>
    <property type="match status" value="1"/>
</dbReference>
<feature type="domain" description="NACHT" evidence="5">
    <location>
        <begin position="281"/>
        <end position="618"/>
    </location>
</feature>
<organism evidence="6 7">
    <name type="scientific">Actinocorallia aurantiaca</name>
    <dbReference type="NCBI Taxonomy" id="46204"/>
    <lineage>
        <taxon>Bacteria</taxon>
        <taxon>Bacillati</taxon>
        <taxon>Actinomycetota</taxon>
        <taxon>Actinomycetes</taxon>
        <taxon>Streptosporangiales</taxon>
        <taxon>Thermomonosporaceae</taxon>
        <taxon>Actinocorallia</taxon>
    </lineage>
</organism>
<evidence type="ECO:0000256" key="2">
    <source>
        <dbReference type="ARBA" id="ARBA00022737"/>
    </source>
</evidence>
<dbReference type="PROSITE" id="PS51450">
    <property type="entry name" value="LRR"/>
    <property type="match status" value="2"/>
</dbReference>
<keyword evidence="4" id="KW-0067">ATP-binding</keyword>
<dbReference type="Gene3D" id="3.40.50.300">
    <property type="entry name" value="P-loop containing nucleotide triphosphate hydrolases"/>
    <property type="match status" value="1"/>
</dbReference>
<dbReference type="InterPro" id="IPR032675">
    <property type="entry name" value="LRR_dom_sf"/>
</dbReference>
<dbReference type="Pfam" id="PF05729">
    <property type="entry name" value="NACHT"/>
    <property type="match status" value="1"/>
</dbReference>
<protein>
    <submittedName>
        <fullName evidence="6">NACHT domain-containing protein</fullName>
    </submittedName>
</protein>
<dbReference type="PANTHER" id="PTHR46652">
    <property type="entry name" value="LEUCINE-RICH REPEAT AND IQ DOMAIN-CONTAINING PROTEIN 1-RELATED"/>
    <property type="match status" value="1"/>
</dbReference>
<dbReference type="Gene3D" id="3.80.10.10">
    <property type="entry name" value="Ribonuclease Inhibitor"/>
    <property type="match status" value="1"/>
</dbReference>
<keyword evidence="1" id="KW-0433">Leucine-rich repeat</keyword>
<comment type="caution">
    <text evidence="6">The sequence shown here is derived from an EMBL/GenBank/DDBJ whole genome shotgun (WGS) entry which is preliminary data.</text>
</comment>
<keyword evidence="7" id="KW-1185">Reference proteome</keyword>
<dbReference type="EMBL" id="BAAATZ010000006">
    <property type="protein sequence ID" value="GAA2723959.1"/>
    <property type="molecule type" value="Genomic_DNA"/>
</dbReference>
<accession>A0ABN3U5G1</accession>
<proteinExistence type="predicted"/>
<evidence type="ECO:0000313" key="7">
    <source>
        <dbReference type="Proteomes" id="UP001501842"/>
    </source>
</evidence>
<dbReference type="PANTHER" id="PTHR46652:SF3">
    <property type="entry name" value="LEUCINE-RICH REPEAT-CONTAINING PROTEIN 9"/>
    <property type="match status" value="1"/>
</dbReference>
<dbReference type="InterPro" id="IPR007111">
    <property type="entry name" value="NACHT_NTPase"/>
</dbReference>
<dbReference type="InterPro" id="IPR025875">
    <property type="entry name" value="Leu-rich_rpt_4"/>
</dbReference>
<keyword evidence="2" id="KW-0677">Repeat</keyword>
<evidence type="ECO:0000259" key="5">
    <source>
        <dbReference type="PROSITE" id="PS50837"/>
    </source>
</evidence>
<evidence type="ECO:0000256" key="3">
    <source>
        <dbReference type="ARBA" id="ARBA00022741"/>
    </source>
</evidence>
<evidence type="ECO:0000256" key="1">
    <source>
        <dbReference type="ARBA" id="ARBA00022614"/>
    </source>
</evidence>
<evidence type="ECO:0000256" key="4">
    <source>
        <dbReference type="ARBA" id="ARBA00022840"/>
    </source>
</evidence>
<reference evidence="6 7" key="1">
    <citation type="journal article" date="2019" name="Int. J. Syst. Evol. Microbiol.">
        <title>The Global Catalogue of Microorganisms (GCM) 10K type strain sequencing project: providing services to taxonomists for standard genome sequencing and annotation.</title>
        <authorList>
            <consortium name="The Broad Institute Genomics Platform"/>
            <consortium name="The Broad Institute Genome Sequencing Center for Infectious Disease"/>
            <person name="Wu L."/>
            <person name="Ma J."/>
        </authorList>
    </citation>
    <scope>NUCLEOTIDE SEQUENCE [LARGE SCALE GENOMIC DNA]</scope>
    <source>
        <strain evidence="6 7">JCM 8201</strain>
    </source>
</reference>
<sequence length="1022" mass="114238">MPFSTMEIRTAAEPMGRTVPEFFTTWITSPVWGELVSRMIPRAPAPGAGLAEPAGWRERLAWRRGDKKELVERDLRSLVHRLALMATDEKPEWRSIDPAEGERAENAVVTTLLSLDAIDIDLALRADLDPERLSELMRGAAPDAAVSLTDARALALFTELLDGACLRLVEHFTRLGEFGPRVDVETIRRLGDLDRRLPDLDDKTRAYEERYRAGVAALYGKVRLYGLGLPFREQTYELATAYVNLSVRSDAPRRAGISEPSGLTPSREFDNRFEDLLATRSRLLLEGPAGAGKTTLLQHLTLLVCKQSLPAQLDGWKELGVVPFLLRLRDHMKSDGLHLPAVERFVEQDAASDDKPAAWVTGLLDAGRAVVFVDGLDEVPQEFRPQVMEWLESRLALHPEARFVVTSRPGALSSFQREQLSAWGFASCRLEPMNAGQVNDFIRRWYRTNRAEGREDPSGEQAEELIDSLTIRRDLSRLATNPLLCAMLCSLSRIHNNVLPESRTALYDRALTMLLESRDQERRIPTGELSLSRLQAEPFLSGIAMWMTLNGRRTIDHATALDKIEKRLSRLHKIETTPEAVLGFLRERSGLLQEPTIDSLEFRHPSFQDYLAAAEIFQEHHLDHLINHAQDPLYHDVLIMAVGQSQRDPARQDRLLRDLIARAGTALSEGTARALWLLAAACITEAQVVSHELSRTITARTEQLIPPKTQEEAEQLAKAGPFVVDLLADHARTRALTEDEAAAIAEVVLLTGVDASISLLRFLSRVQAFKVQRVLSRGWFDSRFPEEYAREVLSQRQTFVEFPVRDSERLRMLSLLTNLETLSLTEAESGDLSFLIGFTNLRSLGLIQPRVSDISPLAHLTNLQDLFLTGTRVSDITPLAHLTNLQDLFLTGTRVSDITPLAHLTNLQDLGLARTRVSDISPLAHLTDLRDLFLAGTRVSDITPLAHLTNLQRLSLERTRVSDIGPLAHLTDLQRLSLAGTQVSDISPLTRLTNLQYLDLTGTRVTDVEAFAHLDVRISADG</sequence>
<dbReference type="Proteomes" id="UP001501842">
    <property type="component" value="Unassembled WGS sequence"/>
</dbReference>
<dbReference type="PROSITE" id="PS50837">
    <property type="entry name" value="NACHT"/>
    <property type="match status" value="1"/>
</dbReference>
<evidence type="ECO:0000313" key="6">
    <source>
        <dbReference type="EMBL" id="GAA2723959.1"/>
    </source>
</evidence>
<keyword evidence="3" id="KW-0547">Nucleotide-binding</keyword>
<dbReference type="Pfam" id="PF12799">
    <property type="entry name" value="LRR_4"/>
    <property type="match status" value="2"/>
</dbReference>
<dbReference type="InterPro" id="IPR054547">
    <property type="entry name" value="NNH1"/>
</dbReference>
<gene>
    <name evidence="6" type="ORF">GCM10010439_20500</name>
</gene>
<dbReference type="SUPFAM" id="SSF52058">
    <property type="entry name" value="L domain-like"/>
    <property type="match status" value="1"/>
</dbReference>
<dbReference type="InterPro" id="IPR050836">
    <property type="entry name" value="SDS22/Internalin_LRR"/>
</dbReference>